<evidence type="ECO:0000313" key="3">
    <source>
        <dbReference type="EMBL" id="EOB12427.1"/>
    </source>
</evidence>
<protein>
    <submittedName>
        <fullName evidence="3">Uncharacterized protein</fullName>
    </submittedName>
</protein>
<keyword evidence="1" id="KW-0175">Coiled coil</keyword>
<dbReference type="Proteomes" id="UP000016927">
    <property type="component" value="Unassembled WGS sequence"/>
</dbReference>
<dbReference type="VEuPathDB" id="MicrosporidiaDB:NBO_444g0006"/>
<evidence type="ECO:0000256" key="1">
    <source>
        <dbReference type="SAM" id="Coils"/>
    </source>
</evidence>
<organism evidence="3 4">
    <name type="scientific">Nosema bombycis (strain CQ1 / CVCC 102059)</name>
    <name type="common">Microsporidian parasite</name>
    <name type="synonym">Pebrine of silkworm</name>
    <dbReference type="NCBI Taxonomy" id="578461"/>
    <lineage>
        <taxon>Eukaryota</taxon>
        <taxon>Fungi</taxon>
        <taxon>Fungi incertae sedis</taxon>
        <taxon>Microsporidia</taxon>
        <taxon>Nosematidae</taxon>
        <taxon>Nosema</taxon>
    </lineage>
</organism>
<feature type="compositionally biased region" description="Basic and acidic residues" evidence="2">
    <location>
        <begin position="156"/>
        <end position="182"/>
    </location>
</feature>
<dbReference type="EMBL" id="KB909352">
    <property type="protein sequence ID" value="EOB12427.1"/>
    <property type="molecule type" value="Genomic_DNA"/>
</dbReference>
<proteinExistence type="predicted"/>
<keyword evidence="4" id="KW-1185">Reference proteome</keyword>
<name>R0KQF3_NOSB1</name>
<feature type="region of interest" description="Disordered" evidence="2">
    <location>
        <begin position="328"/>
        <end position="350"/>
    </location>
</feature>
<gene>
    <name evidence="3" type="ORF">NBO_444g0006</name>
</gene>
<dbReference type="HOGENOM" id="CLU_792487_0_0_1"/>
<dbReference type="AlphaFoldDB" id="R0KQF3"/>
<reference evidence="3 4" key="1">
    <citation type="journal article" date="2013" name="BMC Genomics">
        <title>Comparative genomics of parasitic silkworm microsporidia reveal an association between genome expansion and host adaptation.</title>
        <authorList>
            <person name="Pan G."/>
            <person name="Xu J."/>
            <person name="Li T."/>
            <person name="Xia Q."/>
            <person name="Liu S.L."/>
            <person name="Zhang G."/>
            <person name="Li S."/>
            <person name="Li C."/>
            <person name="Liu H."/>
            <person name="Yang L."/>
            <person name="Liu T."/>
            <person name="Zhang X."/>
            <person name="Wu Z."/>
            <person name="Fan W."/>
            <person name="Dang X."/>
            <person name="Xiang H."/>
            <person name="Tao M."/>
            <person name="Li Y."/>
            <person name="Hu J."/>
            <person name="Li Z."/>
            <person name="Lin L."/>
            <person name="Luo J."/>
            <person name="Geng L."/>
            <person name="Wang L."/>
            <person name="Long M."/>
            <person name="Wan Y."/>
            <person name="He N."/>
            <person name="Zhang Z."/>
            <person name="Lu C."/>
            <person name="Keeling P.J."/>
            <person name="Wang J."/>
            <person name="Xiang Z."/>
            <person name="Zhou Z."/>
        </authorList>
    </citation>
    <scope>NUCLEOTIDE SEQUENCE [LARGE SCALE GENOMIC DNA]</scope>
    <source>
        <strain evidence="4">CQ1 / CVCC 102059</strain>
    </source>
</reference>
<sequence length="350" mass="40664">MNPRKDIFELVRIGKHEDYFRSIYEDFDDLLASLQRIAQVVKSFNDNSFYYKIEKNLKQIEKNLKQMKEQDLKFMNESQAVKIIKNIIETFEMIKNTFKMVEDYIEQSKIYTNDVTGILLDRTASVTEYTSRKQSKVNVKPNCDGEPNEFKKKHKVNEFDNRDESDANKSEDNEQPEDKESVSSDYYDDNPNENNYYDDKSHSDNESEHSKSNGDESDSDYYDSNKDYSVTEDSEESDITGSDSYITPDFNSSGGCDCSNFGENSDCSYCYESSDYDDYDESSEVSYDDDSSIYCSDDCVCPSCRNGGYEEENESMSEFGRDDLYEYETPESYESDIYGENTIEDGENVY</sequence>
<accession>R0KQF3</accession>
<feature type="compositionally biased region" description="Basic and acidic residues" evidence="2">
    <location>
        <begin position="197"/>
        <end position="214"/>
    </location>
</feature>
<evidence type="ECO:0000256" key="2">
    <source>
        <dbReference type="SAM" id="MobiDB-lite"/>
    </source>
</evidence>
<evidence type="ECO:0000313" key="4">
    <source>
        <dbReference type="Proteomes" id="UP000016927"/>
    </source>
</evidence>
<feature type="region of interest" description="Disordered" evidence="2">
    <location>
        <begin position="130"/>
        <end position="246"/>
    </location>
</feature>
<feature type="coiled-coil region" evidence="1">
    <location>
        <begin position="50"/>
        <end position="77"/>
    </location>
</feature>